<evidence type="ECO:0000313" key="2">
    <source>
        <dbReference type="Proteomes" id="UP000324222"/>
    </source>
</evidence>
<organism evidence="1 2">
    <name type="scientific">Portunus trituberculatus</name>
    <name type="common">Swimming crab</name>
    <name type="synonym">Neptunus trituberculatus</name>
    <dbReference type="NCBI Taxonomy" id="210409"/>
    <lineage>
        <taxon>Eukaryota</taxon>
        <taxon>Metazoa</taxon>
        <taxon>Ecdysozoa</taxon>
        <taxon>Arthropoda</taxon>
        <taxon>Crustacea</taxon>
        <taxon>Multicrustacea</taxon>
        <taxon>Malacostraca</taxon>
        <taxon>Eumalacostraca</taxon>
        <taxon>Eucarida</taxon>
        <taxon>Decapoda</taxon>
        <taxon>Pleocyemata</taxon>
        <taxon>Brachyura</taxon>
        <taxon>Eubrachyura</taxon>
        <taxon>Portunoidea</taxon>
        <taxon>Portunidae</taxon>
        <taxon>Portuninae</taxon>
        <taxon>Portunus</taxon>
    </lineage>
</organism>
<dbReference type="Proteomes" id="UP000324222">
    <property type="component" value="Unassembled WGS sequence"/>
</dbReference>
<evidence type="ECO:0000313" key="1">
    <source>
        <dbReference type="EMBL" id="MPC24757.1"/>
    </source>
</evidence>
<gene>
    <name evidence="1" type="ORF">E2C01_017852</name>
</gene>
<accession>A0A5B7DUM1</accession>
<name>A0A5B7DUM1_PORTR</name>
<dbReference type="AlphaFoldDB" id="A0A5B7DUM1"/>
<keyword evidence="2" id="KW-1185">Reference proteome</keyword>
<reference evidence="1 2" key="1">
    <citation type="submission" date="2019-05" db="EMBL/GenBank/DDBJ databases">
        <title>Another draft genome of Portunus trituberculatus and its Hox gene families provides insights of decapod evolution.</title>
        <authorList>
            <person name="Jeong J.-H."/>
            <person name="Song I."/>
            <person name="Kim S."/>
            <person name="Choi T."/>
            <person name="Kim D."/>
            <person name="Ryu S."/>
            <person name="Kim W."/>
        </authorList>
    </citation>
    <scope>NUCLEOTIDE SEQUENCE [LARGE SCALE GENOMIC DNA]</scope>
    <source>
        <tissue evidence="1">Muscle</tissue>
    </source>
</reference>
<protein>
    <submittedName>
        <fullName evidence="1">Uncharacterized protein</fullName>
    </submittedName>
</protein>
<dbReference type="EMBL" id="VSRR010001370">
    <property type="protein sequence ID" value="MPC24757.1"/>
    <property type="molecule type" value="Genomic_DNA"/>
</dbReference>
<comment type="caution">
    <text evidence="1">The sequence shown here is derived from an EMBL/GenBank/DDBJ whole genome shotgun (WGS) entry which is preliminary data.</text>
</comment>
<sequence>MDLTVVRVGAGEPDGRWAGRPHHHKEQVLRGWPSRRAEAEETYTDTYGAQVLIWLREDVLVKSIALLTGGGRDESGLPGGADARWAAGAAAAAAATPRHRRAALRTDTGASLRVTGDLPTLTLINGTSGADMHVRGRGPQAYCYV</sequence>
<proteinExistence type="predicted"/>